<dbReference type="InterPro" id="IPR007341">
    <property type="entry name" value="Transgly_assoc"/>
</dbReference>
<keyword evidence="5 7" id="KW-1133">Transmembrane helix</keyword>
<evidence type="ECO:0000256" key="7">
    <source>
        <dbReference type="SAM" id="Phobius"/>
    </source>
</evidence>
<keyword evidence="9" id="KW-1185">Reference proteome</keyword>
<dbReference type="AlphaFoldDB" id="A0A5M6CPQ3"/>
<protein>
    <submittedName>
        <fullName evidence="8">GlsB/YeaQ/YmgE family stress response membrane protein</fullName>
    </submittedName>
</protein>
<keyword evidence="6 7" id="KW-0472">Membrane</keyword>
<sequence length="83" mass="8595">MGILSWLIFGLIAGLLAKAIMPGKNPQGCLITIALGIVGAMVGGFIGVKIGWGTVNGFDLRSFGLAIGGALILLFIYQGFRSK</sequence>
<evidence type="ECO:0000256" key="2">
    <source>
        <dbReference type="ARBA" id="ARBA00011006"/>
    </source>
</evidence>
<gene>
    <name evidence="8" type="ORF">F0919_05170</name>
</gene>
<dbReference type="EMBL" id="VWSH01000001">
    <property type="protein sequence ID" value="KAA5537067.1"/>
    <property type="molecule type" value="Genomic_DNA"/>
</dbReference>
<accession>A0A5M6CPQ3</accession>
<comment type="subcellular location">
    <subcellularLocation>
        <location evidence="1">Cell membrane</location>
        <topology evidence="1">Multi-pass membrane protein</topology>
    </subcellularLocation>
</comment>
<evidence type="ECO:0000313" key="8">
    <source>
        <dbReference type="EMBL" id="KAA5537067.1"/>
    </source>
</evidence>
<evidence type="ECO:0000256" key="6">
    <source>
        <dbReference type="ARBA" id="ARBA00023136"/>
    </source>
</evidence>
<evidence type="ECO:0000256" key="1">
    <source>
        <dbReference type="ARBA" id="ARBA00004651"/>
    </source>
</evidence>
<dbReference type="Proteomes" id="UP000323632">
    <property type="component" value="Unassembled WGS sequence"/>
</dbReference>
<comment type="similarity">
    <text evidence="2">Belongs to the UPF0410 family.</text>
</comment>
<feature type="transmembrane region" description="Helical" evidence="7">
    <location>
        <begin position="29"/>
        <end position="48"/>
    </location>
</feature>
<dbReference type="RefSeq" id="WP_150031643.1">
    <property type="nucleotide sequence ID" value="NZ_VWSH01000001.1"/>
</dbReference>
<keyword evidence="3" id="KW-1003">Cell membrane</keyword>
<proteinExistence type="inferred from homology"/>
<evidence type="ECO:0000313" key="9">
    <source>
        <dbReference type="Proteomes" id="UP000323632"/>
    </source>
</evidence>
<dbReference type="Pfam" id="PF04226">
    <property type="entry name" value="Transgly_assoc"/>
    <property type="match status" value="1"/>
</dbReference>
<name>A0A5M6CPQ3_9BACT</name>
<dbReference type="PANTHER" id="PTHR33884:SF3">
    <property type="entry name" value="UPF0410 PROTEIN YMGE"/>
    <property type="match status" value="1"/>
</dbReference>
<feature type="transmembrane region" description="Helical" evidence="7">
    <location>
        <begin position="60"/>
        <end position="80"/>
    </location>
</feature>
<organism evidence="8 9">
    <name type="scientific">Taibaiella lutea</name>
    <dbReference type="NCBI Taxonomy" id="2608001"/>
    <lineage>
        <taxon>Bacteria</taxon>
        <taxon>Pseudomonadati</taxon>
        <taxon>Bacteroidota</taxon>
        <taxon>Chitinophagia</taxon>
        <taxon>Chitinophagales</taxon>
        <taxon>Chitinophagaceae</taxon>
        <taxon>Taibaiella</taxon>
    </lineage>
</organism>
<evidence type="ECO:0000256" key="4">
    <source>
        <dbReference type="ARBA" id="ARBA00022692"/>
    </source>
</evidence>
<dbReference type="PANTHER" id="PTHR33884">
    <property type="entry name" value="UPF0410 PROTEIN YMGE"/>
    <property type="match status" value="1"/>
</dbReference>
<evidence type="ECO:0000256" key="5">
    <source>
        <dbReference type="ARBA" id="ARBA00022989"/>
    </source>
</evidence>
<dbReference type="GO" id="GO:0005886">
    <property type="term" value="C:plasma membrane"/>
    <property type="evidence" value="ECO:0007669"/>
    <property type="project" value="UniProtKB-SubCell"/>
</dbReference>
<comment type="caution">
    <text evidence="8">The sequence shown here is derived from an EMBL/GenBank/DDBJ whole genome shotgun (WGS) entry which is preliminary data.</text>
</comment>
<keyword evidence="4 7" id="KW-0812">Transmembrane</keyword>
<evidence type="ECO:0000256" key="3">
    <source>
        <dbReference type="ARBA" id="ARBA00022475"/>
    </source>
</evidence>
<reference evidence="8 9" key="1">
    <citation type="submission" date="2019-09" db="EMBL/GenBank/DDBJ databases">
        <title>Genome sequence and assembly of Taibaiella sp.</title>
        <authorList>
            <person name="Chhetri G."/>
        </authorList>
    </citation>
    <scope>NUCLEOTIDE SEQUENCE [LARGE SCALE GENOMIC DNA]</scope>
    <source>
        <strain evidence="8 9">KVB11</strain>
    </source>
</reference>